<evidence type="ECO:0000313" key="2">
    <source>
        <dbReference type="EMBL" id="KAJ1089776.1"/>
    </source>
</evidence>
<evidence type="ECO:0000313" key="3">
    <source>
        <dbReference type="Proteomes" id="UP001066276"/>
    </source>
</evidence>
<gene>
    <name evidence="2" type="ORF">NDU88_002921</name>
</gene>
<name>A0AAV7LDV0_PLEWA</name>
<protein>
    <submittedName>
        <fullName evidence="2">Uncharacterized protein</fullName>
    </submittedName>
</protein>
<accession>A0AAV7LDV0</accession>
<evidence type="ECO:0000256" key="1">
    <source>
        <dbReference type="SAM" id="MobiDB-lite"/>
    </source>
</evidence>
<proteinExistence type="predicted"/>
<dbReference type="AlphaFoldDB" id="A0AAV7LDV0"/>
<reference evidence="2" key="1">
    <citation type="journal article" date="2022" name="bioRxiv">
        <title>Sequencing and chromosome-scale assembly of the giantPleurodeles waltlgenome.</title>
        <authorList>
            <person name="Brown T."/>
            <person name="Elewa A."/>
            <person name="Iarovenko S."/>
            <person name="Subramanian E."/>
            <person name="Araus A.J."/>
            <person name="Petzold A."/>
            <person name="Susuki M."/>
            <person name="Suzuki K.-i.T."/>
            <person name="Hayashi T."/>
            <person name="Toyoda A."/>
            <person name="Oliveira C."/>
            <person name="Osipova E."/>
            <person name="Leigh N.D."/>
            <person name="Simon A."/>
            <person name="Yun M.H."/>
        </authorList>
    </citation>
    <scope>NUCLEOTIDE SEQUENCE</scope>
    <source>
        <strain evidence="2">20211129_DDA</strain>
        <tissue evidence="2">Liver</tissue>
    </source>
</reference>
<dbReference type="EMBL" id="JANPWB010000015">
    <property type="protein sequence ID" value="KAJ1089776.1"/>
    <property type="molecule type" value="Genomic_DNA"/>
</dbReference>
<keyword evidence="3" id="KW-1185">Reference proteome</keyword>
<comment type="caution">
    <text evidence="2">The sequence shown here is derived from an EMBL/GenBank/DDBJ whole genome shotgun (WGS) entry which is preliminary data.</text>
</comment>
<feature type="region of interest" description="Disordered" evidence="1">
    <location>
        <begin position="1"/>
        <end position="21"/>
    </location>
</feature>
<organism evidence="2 3">
    <name type="scientific">Pleurodeles waltl</name>
    <name type="common">Iberian ribbed newt</name>
    <dbReference type="NCBI Taxonomy" id="8319"/>
    <lineage>
        <taxon>Eukaryota</taxon>
        <taxon>Metazoa</taxon>
        <taxon>Chordata</taxon>
        <taxon>Craniata</taxon>
        <taxon>Vertebrata</taxon>
        <taxon>Euteleostomi</taxon>
        <taxon>Amphibia</taxon>
        <taxon>Batrachia</taxon>
        <taxon>Caudata</taxon>
        <taxon>Salamandroidea</taxon>
        <taxon>Salamandridae</taxon>
        <taxon>Pleurodelinae</taxon>
        <taxon>Pleurodeles</taxon>
    </lineage>
</organism>
<dbReference type="Proteomes" id="UP001066276">
    <property type="component" value="Chromosome 11"/>
</dbReference>
<sequence>MTAAEGRTFMGPISDHSDSSQDATIERILHEITVVGRRIEGLGTTISALAAENKSIRQHIAGFQNRVTGLEHCVTLVEDHLNVLPDCGLELLSLHSKVIDLEDKSCRNNALFFGFTEQLEEAGVAMFSARFSPRSPGSYSNHPWSSSERTAWVQNTQTGQTDPDPTLSAVYCMIRYVRSLLRPVPRLHITTKAIRCALQQTSPKRLTTVVKRSYPYVPSLVSST</sequence>